<dbReference type="EMBL" id="SOZH01000004">
    <property type="protein sequence ID" value="TFF12897.1"/>
    <property type="molecule type" value="Genomic_DNA"/>
</dbReference>
<protein>
    <recommendedName>
        <fullName evidence="2">UBP-type domain-containing protein</fullName>
    </recommendedName>
</protein>
<feature type="domain" description="UBP-type" evidence="2">
    <location>
        <begin position="1"/>
        <end position="102"/>
    </location>
</feature>
<accession>A0A4Y8R5I3</accession>
<dbReference type="InterPro" id="IPR001607">
    <property type="entry name" value="Znf_UBP"/>
</dbReference>
<dbReference type="RefSeq" id="WP_061268416.1">
    <property type="nucleotide sequence ID" value="NZ_SOZH01000004.1"/>
</dbReference>
<evidence type="ECO:0000256" key="1">
    <source>
        <dbReference type="SAM" id="MobiDB-lite"/>
    </source>
</evidence>
<evidence type="ECO:0000313" key="4">
    <source>
        <dbReference type="Proteomes" id="UP000298003"/>
    </source>
</evidence>
<organism evidence="3 4">
    <name type="scientific">Cellulosimicrobium funkei</name>
    <dbReference type="NCBI Taxonomy" id="264251"/>
    <lineage>
        <taxon>Bacteria</taxon>
        <taxon>Bacillati</taxon>
        <taxon>Actinomycetota</taxon>
        <taxon>Actinomycetes</taxon>
        <taxon>Micrococcales</taxon>
        <taxon>Promicromonosporaceae</taxon>
        <taxon>Cellulosimicrobium</taxon>
    </lineage>
</organism>
<dbReference type="Gene3D" id="3.30.40.10">
    <property type="entry name" value="Zinc/RING finger domain, C3HC4 (zinc finger)"/>
    <property type="match status" value="1"/>
</dbReference>
<dbReference type="Proteomes" id="UP000298003">
    <property type="component" value="Unassembled WGS sequence"/>
</dbReference>
<evidence type="ECO:0000259" key="2">
    <source>
        <dbReference type="PROSITE" id="PS50271"/>
    </source>
</evidence>
<name>A0A4Y8R5I3_9MICO</name>
<reference evidence="3 4" key="1">
    <citation type="submission" date="2019-03" db="EMBL/GenBank/DDBJ databases">
        <title>Cellulosimicrobium funkei JCM14302 Assembly.</title>
        <authorList>
            <person name="Dou T."/>
        </authorList>
    </citation>
    <scope>NUCLEOTIDE SEQUENCE [LARGE SCALE GENOMIC DNA]</scope>
    <source>
        <strain evidence="3 4">JCM 14302</strain>
    </source>
</reference>
<feature type="region of interest" description="Disordered" evidence="1">
    <location>
        <begin position="88"/>
        <end position="119"/>
    </location>
</feature>
<proteinExistence type="predicted"/>
<dbReference type="GeneID" id="95684098"/>
<keyword evidence="4" id="KW-1185">Reference proteome</keyword>
<dbReference type="Pfam" id="PF02148">
    <property type="entry name" value="zf-UBP"/>
    <property type="match status" value="1"/>
</dbReference>
<sequence length="119" mass="13030">MLAAALATAVRVEVPPSGTGCAECDQDGGWWVHLRRCATCGHVGCCDTSPAQHATAHYDETGHRLMRSFEPGEEWYWDFETEQVLEGPHLAAPLSRPPEQGSPGPADRVPPDWTSLIHR</sequence>
<dbReference type="InterPro" id="IPR013083">
    <property type="entry name" value="Znf_RING/FYVE/PHD"/>
</dbReference>
<dbReference type="GO" id="GO:0008270">
    <property type="term" value="F:zinc ion binding"/>
    <property type="evidence" value="ECO:0007669"/>
    <property type="project" value="InterPro"/>
</dbReference>
<evidence type="ECO:0000313" key="3">
    <source>
        <dbReference type="EMBL" id="TFF12897.1"/>
    </source>
</evidence>
<dbReference type="PROSITE" id="PS50271">
    <property type="entry name" value="ZF_UBP"/>
    <property type="match status" value="1"/>
</dbReference>
<dbReference type="AlphaFoldDB" id="A0A4Y8R5I3"/>
<comment type="caution">
    <text evidence="3">The sequence shown here is derived from an EMBL/GenBank/DDBJ whole genome shotgun (WGS) entry which is preliminary data.</text>
</comment>
<dbReference type="SUPFAM" id="SSF57850">
    <property type="entry name" value="RING/U-box"/>
    <property type="match status" value="1"/>
</dbReference>
<gene>
    <name evidence="3" type="ORF">E1O70_06295</name>
</gene>